<evidence type="ECO:0008006" key="3">
    <source>
        <dbReference type="Google" id="ProtNLM"/>
    </source>
</evidence>
<gene>
    <name evidence="2" type="ORF">S01H1_79544</name>
</gene>
<protein>
    <recommendedName>
        <fullName evidence="3">DUF2283 domain-containing protein</fullName>
    </recommendedName>
</protein>
<name>X0YAC5_9ZZZZ</name>
<reference evidence="2" key="1">
    <citation type="journal article" date="2014" name="Front. Microbiol.">
        <title>High frequency of phylogenetically diverse reductive dehalogenase-homologous genes in deep subseafloor sedimentary metagenomes.</title>
        <authorList>
            <person name="Kawai M."/>
            <person name="Futagami T."/>
            <person name="Toyoda A."/>
            <person name="Takaki Y."/>
            <person name="Nishi S."/>
            <person name="Hori S."/>
            <person name="Arai W."/>
            <person name="Tsubouchi T."/>
            <person name="Morono Y."/>
            <person name="Uchiyama I."/>
            <person name="Ito T."/>
            <person name="Fujiyama A."/>
            <person name="Inagaki F."/>
            <person name="Takami H."/>
        </authorList>
    </citation>
    <scope>NUCLEOTIDE SEQUENCE</scope>
    <source>
        <strain evidence="2">Expedition CK06-06</strain>
    </source>
</reference>
<proteinExistence type="predicted"/>
<evidence type="ECO:0000313" key="2">
    <source>
        <dbReference type="EMBL" id="GAG52774.1"/>
    </source>
</evidence>
<dbReference type="AlphaFoldDB" id="X0YAC5"/>
<sequence length="99" mass="11425">MATAKLNYDNEADVLYVSFGTGEPSYCDPLSNFLLLELGMFTNQPTGFRVIQPRKRDIKEIVLKIEKSVYRRITEGTQQRKESMRKTLAQVQKTRNLVP</sequence>
<comment type="caution">
    <text evidence="2">The sequence shown here is derived from an EMBL/GenBank/DDBJ whole genome shotgun (WGS) entry which is preliminary data.</text>
</comment>
<accession>X0YAC5</accession>
<dbReference type="EMBL" id="BARS01053635">
    <property type="protein sequence ID" value="GAG52774.1"/>
    <property type="molecule type" value="Genomic_DNA"/>
</dbReference>
<feature type="region of interest" description="Disordered" evidence="1">
    <location>
        <begin position="76"/>
        <end position="99"/>
    </location>
</feature>
<feature type="non-terminal residue" evidence="2">
    <location>
        <position position="99"/>
    </location>
</feature>
<feature type="compositionally biased region" description="Polar residues" evidence="1">
    <location>
        <begin position="89"/>
        <end position="99"/>
    </location>
</feature>
<evidence type="ECO:0000256" key="1">
    <source>
        <dbReference type="SAM" id="MobiDB-lite"/>
    </source>
</evidence>
<organism evidence="2">
    <name type="scientific">marine sediment metagenome</name>
    <dbReference type="NCBI Taxonomy" id="412755"/>
    <lineage>
        <taxon>unclassified sequences</taxon>
        <taxon>metagenomes</taxon>
        <taxon>ecological metagenomes</taxon>
    </lineage>
</organism>
<feature type="compositionally biased region" description="Basic and acidic residues" evidence="1">
    <location>
        <begin position="76"/>
        <end position="85"/>
    </location>
</feature>